<gene>
    <name evidence="1" type="ORF">R1flu_011351</name>
</gene>
<evidence type="ECO:0000313" key="1">
    <source>
        <dbReference type="EMBL" id="KAL2643764.1"/>
    </source>
</evidence>
<protein>
    <submittedName>
        <fullName evidence="1">Uncharacterized protein</fullName>
    </submittedName>
</protein>
<keyword evidence="2" id="KW-1185">Reference proteome</keyword>
<reference evidence="1 2" key="1">
    <citation type="submission" date="2024-09" db="EMBL/GenBank/DDBJ databases">
        <title>Chromosome-scale assembly of Riccia fluitans.</title>
        <authorList>
            <person name="Paukszto L."/>
            <person name="Sawicki J."/>
            <person name="Karawczyk K."/>
            <person name="Piernik-Szablinska J."/>
            <person name="Szczecinska M."/>
            <person name="Mazdziarz M."/>
        </authorList>
    </citation>
    <scope>NUCLEOTIDE SEQUENCE [LARGE SCALE GENOMIC DNA]</scope>
    <source>
        <strain evidence="1">Rf_01</strain>
        <tissue evidence="1">Aerial parts of the thallus</tissue>
    </source>
</reference>
<proteinExistence type="predicted"/>
<comment type="caution">
    <text evidence="1">The sequence shown here is derived from an EMBL/GenBank/DDBJ whole genome shotgun (WGS) entry which is preliminary data.</text>
</comment>
<organism evidence="1 2">
    <name type="scientific">Riccia fluitans</name>
    <dbReference type="NCBI Taxonomy" id="41844"/>
    <lineage>
        <taxon>Eukaryota</taxon>
        <taxon>Viridiplantae</taxon>
        <taxon>Streptophyta</taxon>
        <taxon>Embryophyta</taxon>
        <taxon>Marchantiophyta</taxon>
        <taxon>Marchantiopsida</taxon>
        <taxon>Marchantiidae</taxon>
        <taxon>Marchantiales</taxon>
        <taxon>Ricciaceae</taxon>
        <taxon>Riccia</taxon>
    </lineage>
</organism>
<sequence>MASTSTVTLGRLFVTGRAPLMHHASSECLYRHHQSYGFMQNRVPITCESSTVSKSSSQKQQQQMITEHKSSVAVEAPDLHKILQSSSPKTNWWTPMFHFSFECKWSTNFLRDPDHESISGQSNVPVSKATMATPATGVSAIPQSGTNSSSSSISLVDLIASSSSSSSKQIPAATVTGTISVTPIHRQQQDRKSTSLPDVIALSSSQQQTPNSARRMKKQVIFDDNKARELRKQTRRQQTWHDAWVQSAIASRLAMPED</sequence>
<dbReference type="PANTHER" id="PTHR34198:SF1">
    <property type="entry name" value="OS01G0104300 PROTEIN"/>
    <property type="match status" value="1"/>
</dbReference>
<dbReference type="PANTHER" id="PTHR34198">
    <property type="entry name" value="OS01G0175100 PROTEIN"/>
    <property type="match status" value="1"/>
</dbReference>
<dbReference type="EMBL" id="JBHFFA010000002">
    <property type="protein sequence ID" value="KAL2643764.1"/>
    <property type="molecule type" value="Genomic_DNA"/>
</dbReference>
<evidence type="ECO:0000313" key="2">
    <source>
        <dbReference type="Proteomes" id="UP001605036"/>
    </source>
</evidence>
<name>A0ABD1Z8P8_9MARC</name>
<dbReference type="AlphaFoldDB" id="A0ABD1Z8P8"/>
<accession>A0ABD1Z8P8</accession>
<dbReference type="Proteomes" id="UP001605036">
    <property type="component" value="Unassembled WGS sequence"/>
</dbReference>